<protein>
    <recommendedName>
        <fullName evidence="6">DEAD-box RNA helicase Q domain-containing protein</fullName>
    </recommendedName>
</protein>
<dbReference type="GO" id="GO:0005524">
    <property type="term" value="F:ATP binding"/>
    <property type="evidence" value="ECO:0007669"/>
    <property type="project" value="UniProtKB-KW"/>
</dbReference>
<dbReference type="AlphaFoldDB" id="F6HMU1"/>
<keyword evidence="1" id="KW-0547">Nucleotide-binding</keyword>
<evidence type="ECO:0000313" key="7">
    <source>
        <dbReference type="EMBL" id="CCB55966.1"/>
    </source>
</evidence>
<keyword evidence="2" id="KW-0378">Hydrolase</keyword>
<dbReference type="PROSITE" id="PS51195">
    <property type="entry name" value="Q_MOTIF"/>
    <property type="match status" value="1"/>
</dbReference>
<dbReference type="HOGENOM" id="CLU_3176478_0_0_1"/>
<keyword evidence="3" id="KW-0347">Helicase</keyword>
<accession>F6HMU1</accession>
<sequence>MAEDDKDVKSFKDLGICEQLVEACVNLGWKTPSKIQAEAIPHALEGC</sequence>
<evidence type="ECO:0000256" key="5">
    <source>
        <dbReference type="PROSITE-ProRule" id="PRU00552"/>
    </source>
</evidence>
<evidence type="ECO:0000256" key="3">
    <source>
        <dbReference type="ARBA" id="ARBA00022806"/>
    </source>
</evidence>
<dbReference type="SUPFAM" id="SSF52540">
    <property type="entry name" value="P-loop containing nucleoside triphosphate hydrolases"/>
    <property type="match status" value="1"/>
</dbReference>
<evidence type="ECO:0000256" key="1">
    <source>
        <dbReference type="ARBA" id="ARBA00022741"/>
    </source>
</evidence>
<dbReference type="GO" id="GO:0003724">
    <property type="term" value="F:RNA helicase activity"/>
    <property type="evidence" value="ECO:0007669"/>
    <property type="project" value="InterPro"/>
</dbReference>
<dbReference type="InParanoid" id="F6HMU1"/>
<dbReference type="STRING" id="29760.F6HMU1"/>
<organism evidence="7 8">
    <name type="scientific">Vitis vinifera</name>
    <name type="common">Grape</name>
    <dbReference type="NCBI Taxonomy" id="29760"/>
    <lineage>
        <taxon>Eukaryota</taxon>
        <taxon>Viridiplantae</taxon>
        <taxon>Streptophyta</taxon>
        <taxon>Embryophyta</taxon>
        <taxon>Tracheophyta</taxon>
        <taxon>Spermatophyta</taxon>
        <taxon>Magnoliopsida</taxon>
        <taxon>eudicotyledons</taxon>
        <taxon>Gunneridae</taxon>
        <taxon>Pentapetalae</taxon>
        <taxon>rosids</taxon>
        <taxon>Vitales</taxon>
        <taxon>Vitaceae</taxon>
        <taxon>Viteae</taxon>
        <taxon>Vitis</taxon>
    </lineage>
</organism>
<evidence type="ECO:0000313" key="8">
    <source>
        <dbReference type="Proteomes" id="UP000009183"/>
    </source>
</evidence>
<name>F6HMU1_VITVI</name>
<dbReference type="InterPro" id="IPR014014">
    <property type="entry name" value="RNA_helicase_DEAD_Q_motif"/>
</dbReference>
<gene>
    <name evidence="7" type="ordered locus">VIT_08s0056g00670</name>
</gene>
<dbReference type="InterPro" id="IPR027417">
    <property type="entry name" value="P-loop_NTPase"/>
</dbReference>
<dbReference type="eggNOG" id="KOG0330">
    <property type="taxonomic scope" value="Eukaryota"/>
</dbReference>
<dbReference type="Proteomes" id="UP000009183">
    <property type="component" value="Chromosome 8"/>
</dbReference>
<feature type="short sequence motif" description="Q motif" evidence="5">
    <location>
        <begin position="9"/>
        <end position="37"/>
    </location>
</feature>
<reference evidence="8" key="1">
    <citation type="journal article" date="2007" name="Nature">
        <title>The grapevine genome sequence suggests ancestral hexaploidization in major angiosperm phyla.</title>
        <authorList>
            <consortium name="The French-Italian Public Consortium for Grapevine Genome Characterization."/>
            <person name="Jaillon O."/>
            <person name="Aury J.-M."/>
            <person name="Noel B."/>
            <person name="Policriti A."/>
            <person name="Clepet C."/>
            <person name="Casagrande A."/>
            <person name="Choisne N."/>
            <person name="Aubourg S."/>
            <person name="Vitulo N."/>
            <person name="Jubin C."/>
            <person name="Vezzi A."/>
            <person name="Legeai F."/>
            <person name="Hugueney P."/>
            <person name="Dasilva C."/>
            <person name="Horner D."/>
            <person name="Mica E."/>
            <person name="Jublot D."/>
            <person name="Poulain J."/>
            <person name="Bruyere C."/>
            <person name="Billault A."/>
            <person name="Segurens B."/>
            <person name="Gouyvenoux M."/>
            <person name="Ugarte E."/>
            <person name="Cattonaro F."/>
            <person name="Anthouard V."/>
            <person name="Vico V."/>
            <person name="Del Fabbro C."/>
            <person name="Alaux M."/>
            <person name="Di Gaspero G."/>
            <person name="Dumas V."/>
            <person name="Felice N."/>
            <person name="Paillard S."/>
            <person name="Juman I."/>
            <person name="Moroldo M."/>
            <person name="Scalabrin S."/>
            <person name="Canaguier A."/>
            <person name="Le Clainche I."/>
            <person name="Malacrida G."/>
            <person name="Durand E."/>
            <person name="Pesole G."/>
            <person name="Laucou V."/>
            <person name="Chatelet P."/>
            <person name="Merdinoglu D."/>
            <person name="Delledonne M."/>
            <person name="Pezzotti M."/>
            <person name="Lecharny A."/>
            <person name="Scarpelli C."/>
            <person name="Artiguenave F."/>
            <person name="Pe M.E."/>
            <person name="Valle G."/>
            <person name="Morgante M."/>
            <person name="Caboche M."/>
            <person name="Adam-Blondon A.-F."/>
            <person name="Weissenbach J."/>
            <person name="Quetier F."/>
            <person name="Wincker P."/>
        </authorList>
    </citation>
    <scope>NUCLEOTIDE SEQUENCE [LARGE SCALE GENOMIC DNA]</scope>
    <source>
        <strain evidence="8">cv. Pinot noir / PN40024</strain>
    </source>
</reference>
<dbReference type="Gene3D" id="3.40.50.300">
    <property type="entry name" value="P-loop containing nucleotide triphosphate hydrolases"/>
    <property type="match status" value="1"/>
</dbReference>
<evidence type="ECO:0000259" key="6">
    <source>
        <dbReference type="PROSITE" id="PS51195"/>
    </source>
</evidence>
<evidence type="ECO:0000256" key="4">
    <source>
        <dbReference type="ARBA" id="ARBA00022840"/>
    </source>
</evidence>
<dbReference type="PaxDb" id="29760-VIT_08s0056g00670.t01"/>
<evidence type="ECO:0000256" key="2">
    <source>
        <dbReference type="ARBA" id="ARBA00022801"/>
    </source>
</evidence>
<proteinExistence type="predicted"/>
<keyword evidence="8" id="KW-1185">Reference proteome</keyword>
<feature type="domain" description="DEAD-box RNA helicase Q" evidence="6">
    <location>
        <begin position="9"/>
        <end position="37"/>
    </location>
</feature>
<dbReference type="GO" id="GO:0016787">
    <property type="term" value="F:hydrolase activity"/>
    <property type="evidence" value="ECO:0007669"/>
    <property type="project" value="UniProtKB-KW"/>
</dbReference>
<keyword evidence="4" id="KW-0067">ATP-binding</keyword>
<dbReference type="EMBL" id="FN595995">
    <property type="protein sequence ID" value="CCB55966.1"/>
    <property type="molecule type" value="Genomic_DNA"/>
</dbReference>